<feature type="region of interest" description="Disordered" evidence="1">
    <location>
        <begin position="194"/>
        <end position="249"/>
    </location>
</feature>
<proteinExistence type="predicted"/>
<keyword evidence="4" id="KW-1185">Reference proteome</keyword>
<gene>
    <name evidence="3" type="ORF">SAMN05192589_10690</name>
</gene>
<organism evidence="3 4">
    <name type="scientific">Paracidovorax valerianellae</name>
    <dbReference type="NCBI Taxonomy" id="187868"/>
    <lineage>
        <taxon>Bacteria</taxon>
        <taxon>Pseudomonadati</taxon>
        <taxon>Pseudomonadota</taxon>
        <taxon>Betaproteobacteria</taxon>
        <taxon>Burkholderiales</taxon>
        <taxon>Comamonadaceae</taxon>
        <taxon>Paracidovorax</taxon>
    </lineage>
</organism>
<dbReference type="AlphaFoldDB" id="A0A1G6UI14"/>
<evidence type="ECO:0000313" key="4">
    <source>
        <dbReference type="Proteomes" id="UP000198781"/>
    </source>
</evidence>
<feature type="compositionally biased region" description="Pro residues" evidence="1">
    <location>
        <begin position="228"/>
        <end position="249"/>
    </location>
</feature>
<evidence type="ECO:0000256" key="1">
    <source>
        <dbReference type="SAM" id="MobiDB-lite"/>
    </source>
</evidence>
<feature type="region of interest" description="Disordered" evidence="1">
    <location>
        <begin position="412"/>
        <end position="433"/>
    </location>
</feature>
<dbReference type="PANTHER" id="PTHR48148">
    <property type="entry name" value="KERATINOCYTE PROLINE-RICH PROTEIN"/>
    <property type="match status" value="1"/>
</dbReference>
<name>A0A1G6UI14_9BURK</name>
<reference evidence="3 4" key="1">
    <citation type="submission" date="2016-10" db="EMBL/GenBank/DDBJ databases">
        <authorList>
            <person name="de Groot N.N."/>
        </authorList>
    </citation>
    <scope>NUCLEOTIDE SEQUENCE [LARGE SCALE GENOMIC DNA]</scope>
    <source>
        <strain evidence="3 4">DSM 16619</strain>
    </source>
</reference>
<dbReference type="EMBL" id="FMZC01000006">
    <property type="protein sequence ID" value="SDD40911.1"/>
    <property type="molecule type" value="Genomic_DNA"/>
</dbReference>
<sequence>MEPLDVWLDAPLPLRAAPEMAAPTVADASPQRTEAAALWKALNTPVEELQQSAARTGKLEAEVAAQRAQAASDRTTAAELKQQLEAAESERFSSMVVYGLLALLALALGLAAWMWMRARRQSELAWDHAVAASGGLGTVGGVVVVDGPAGRESIQTAPQPADDWTSVPAPAPVSAPVPMAVPVPVPVPVPTPAPAPAKPPVRSATLPERTPPPVVRRTEPSMRSAPAPLAPTAPSPVQAPKPSPVSIPSPASPAPLASVLRALPIVHPEDLFDIQQQADFFVSVGEHDQAIGVLKRHIAEHGETSPFAYLELLRLYHTLSRVESFNQLRAQFQAQFNANVPEFSSFHRTGHTLESYTEALAAIEAEWSSPDVLDTLEGCLFRRGEDAIASPFDLAAYDDLLLLLAIAQTTPASARGAPPPRTRTTPLTPPPDDFVLPTLVASPREPALDSREQELQSLDSLSAGFSWESIPAPLAPKPISEAMLDIDLTDPPPLTQSDLPPVPVTAPPPAGQPIGFGMENDKLELRLELEELERKRTDK</sequence>
<dbReference type="STRING" id="187868.SAMN05192589_10690"/>
<dbReference type="Proteomes" id="UP000198781">
    <property type="component" value="Unassembled WGS sequence"/>
</dbReference>
<protein>
    <submittedName>
        <fullName evidence="3">Uncharacterized protein</fullName>
    </submittedName>
</protein>
<feature type="compositionally biased region" description="Pro residues" evidence="1">
    <location>
        <begin position="417"/>
        <end position="432"/>
    </location>
</feature>
<evidence type="ECO:0000256" key="2">
    <source>
        <dbReference type="SAM" id="Phobius"/>
    </source>
</evidence>
<keyword evidence="2" id="KW-0472">Membrane</keyword>
<dbReference type="RefSeq" id="WP_245711341.1">
    <property type="nucleotide sequence ID" value="NZ_FMZC01000006.1"/>
</dbReference>
<feature type="region of interest" description="Disordered" evidence="1">
    <location>
        <begin position="490"/>
        <end position="517"/>
    </location>
</feature>
<dbReference type="PANTHER" id="PTHR48148:SF2">
    <property type="entry name" value="PA14 DOMAIN-CONTAINING PROTEIN"/>
    <property type="match status" value="1"/>
</dbReference>
<evidence type="ECO:0000313" key="3">
    <source>
        <dbReference type="EMBL" id="SDD40911.1"/>
    </source>
</evidence>
<feature type="compositionally biased region" description="Pro residues" evidence="1">
    <location>
        <begin position="490"/>
        <end position="511"/>
    </location>
</feature>
<accession>A0A1G6UI14</accession>
<feature type="transmembrane region" description="Helical" evidence="2">
    <location>
        <begin position="95"/>
        <end position="116"/>
    </location>
</feature>
<keyword evidence="2" id="KW-0812">Transmembrane</keyword>
<keyword evidence="2" id="KW-1133">Transmembrane helix</keyword>